<organism evidence="2 3">
    <name type="scientific">Pseudomonas reidholzensis</name>
    <dbReference type="NCBI Taxonomy" id="1785162"/>
    <lineage>
        <taxon>Bacteria</taxon>
        <taxon>Pseudomonadati</taxon>
        <taxon>Pseudomonadota</taxon>
        <taxon>Gammaproteobacteria</taxon>
        <taxon>Pseudomonadales</taxon>
        <taxon>Pseudomonadaceae</taxon>
        <taxon>Pseudomonas</taxon>
    </lineage>
</organism>
<dbReference type="InterPro" id="IPR003959">
    <property type="entry name" value="ATPase_AAA_core"/>
</dbReference>
<dbReference type="RefSeq" id="WP_119140080.1">
    <property type="nucleotide sequence ID" value="NZ_CBCSFL010000014.1"/>
</dbReference>
<dbReference type="InterPro" id="IPR027417">
    <property type="entry name" value="P-loop_NTPase"/>
</dbReference>
<dbReference type="Gene3D" id="3.40.50.300">
    <property type="entry name" value="P-loop containing nucleotide triphosphate hydrolases"/>
    <property type="match status" value="1"/>
</dbReference>
<keyword evidence="3" id="KW-1185">Reference proteome</keyword>
<gene>
    <name evidence="2" type="primary">rloA</name>
    <name evidence="2" type="ORF">CCOS865_01848</name>
</gene>
<dbReference type="Proteomes" id="UP000263595">
    <property type="component" value="Unassembled WGS sequence"/>
</dbReference>
<dbReference type="PANTHER" id="PTHR40396:SF1">
    <property type="entry name" value="ATPASE AAA-TYPE CORE DOMAIN-CONTAINING PROTEIN"/>
    <property type="match status" value="1"/>
</dbReference>
<dbReference type="Pfam" id="PF13304">
    <property type="entry name" value="AAA_21"/>
    <property type="match status" value="1"/>
</dbReference>
<feature type="domain" description="ATPase AAA-type core" evidence="1">
    <location>
        <begin position="48"/>
        <end position="356"/>
    </location>
</feature>
<dbReference type="PANTHER" id="PTHR40396">
    <property type="entry name" value="ATPASE-LIKE PROTEIN"/>
    <property type="match status" value="1"/>
</dbReference>
<dbReference type="EMBL" id="UNOZ01000013">
    <property type="protein sequence ID" value="SYX89594.1"/>
    <property type="molecule type" value="Genomic_DNA"/>
</dbReference>
<dbReference type="GO" id="GO:0005524">
    <property type="term" value="F:ATP binding"/>
    <property type="evidence" value="ECO:0007669"/>
    <property type="project" value="InterPro"/>
</dbReference>
<dbReference type="OrthoDB" id="9809324at2"/>
<dbReference type="AlphaFoldDB" id="A0A383RSI2"/>
<protein>
    <submittedName>
        <fullName evidence="2">Putative abortive phage-resistance protein/transporter</fullName>
    </submittedName>
</protein>
<sequence length="439" mass="50188">MIVDFSFRNFRSFRDDAMLSLHAEHPKSNLLGNITYPLNDGIAVLKSAVIYGANASGKSNVLMAFKALRWLVSESDSFKEDKEIRCFEPYLLSAESLDSPIEFEIEFIIPGDRRYIYAVSFNNQKILTESLDFYPSRLRANIFTRKLGDSWENISFGSHYKGGMKKIPFFDNNLYLSKAGNNAAAPKMIRNVYNYFRNILIFGLNRELPLSDIYKSDGVLELTANFMSRIDTGVSRITREEIDLGQHKFPVEMPQDIKDEILRRHRYNFIFHHDTENGGSTAFEQDQESEGTQQLFKMLPVILSSLKMGSVIIIDELESSFHPHIAELIIKIFNCPDLNINGAQLIFTTHNLELMSPTLMRRDQIWFAKKNGGASKIYSLDEFDKSTVTPSSPYAAWYAEGRFGAIPQVNFQAISEYLLDELDLSKPNVRHEAATDEEE</sequence>
<proteinExistence type="predicted"/>
<name>A0A383RSI2_9PSED</name>
<reference evidence="3" key="1">
    <citation type="submission" date="2018-08" db="EMBL/GenBank/DDBJ databases">
        <authorList>
            <person name="Blom J."/>
        </authorList>
    </citation>
    <scope>NUCLEOTIDE SEQUENCE [LARGE SCALE GENOMIC DNA]</scope>
    <source>
        <strain evidence="3">CCOS 865</strain>
    </source>
</reference>
<evidence type="ECO:0000313" key="2">
    <source>
        <dbReference type="EMBL" id="SYX89594.1"/>
    </source>
</evidence>
<dbReference type="GO" id="GO:0016887">
    <property type="term" value="F:ATP hydrolysis activity"/>
    <property type="evidence" value="ECO:0007669"/>
    <property type="project" value="InterPro"/>
</dbReference>
<dbReference type="SUPFAM" id="SSF52540">
    <property type="entry name" value="P-loop containing nucleoside triphosphate hydrolases"/>
    <property type="match status" value="1"/>
</dbReference>
<evidence type="ECO:0000259" key="1">
    <source>
        <dbReference type="Pfam" id="PF13304"/>
    </source>
</evidence>
<accession>A0A383RSI2</accession>
<evidence type="ECO:0000313" key="3">
    <source>
        <dbReference type="Proteomes" id="UP000263595"/>
    </source>
</evidence>